<accession>A0A2M7CHV8</accession>
<organism evidence="1 2">
    <name type="scientific">Candidatus Berkelbacteria bacterium CG03_land_8_20_14_0_80_40_36</name>
    <dbReference type="NCBI Taxonomy" id="1974509"/>
    <lineage>
        <taxon>Bacteria</taxon>
        <taxon>Candidatus Berkelbacteria</taxon>
    </lineage>
</organism>
<gene>
    <name evidence="1" type="ORF">COS38_02840</name>
</gene>
<dbReference type="EMBL" id="PEUM01000080">
    <property type="protein sequence ID" value="PIV25215.1"/>
    <property type="molecule type" value="Genomic_DNA"/>
</dbReference>
<comment type="caution">
    <text evidence="1">The sequence shown here is derived from an EMBL/GenBank/DDBJ whole genome shotgun (WGS) entry which is preliminary data.</text>
</comment>
<sequence>MSTEMVGSPELEGAMQKPLELASRLYAPDQSLPVSDVGKYKENAQQAQLCFEEITKKQASEPARLEFLKKFGFDPKELEGKGKELRASFDPVGMLDNAEMKRRYALLFTPTAMGQISHSDLSVGLKAEMTRQGRKLIRAIVDNNPNAIFETDDPAVNADDIKKFVQTRNEDPEKSREVAEQGMVNIHGENKGEIKNFNMYYPEHYFSKQQNYKVCLPI</sequence>
<reference evidence="2" key="1">
    <citation type="submission" date="2017-09" db="EMBL/GenBank/DDBJ databases">
        <title>Depth-based differentiation of microbial function through sediment-hosted aquifers and enrichment of novel symbionts in the deep terrestrial subsurface.</title>
        <authorList>
            <person name="Probst A.J."/>
            <person name="Ladd B."/>
            <person name="Jarett J.K."/>
            <person name="Geller-Mcgrath D.E."/>
            <person name="Sieber C.M.K."/>
            <person name="Emerson J.B."/>
            <person name="Anantharaman K."/>
            <person name="Thomas B.C."/>
            <person name="Malmstrom R."/>
            <person name="Stieglmeier M."/>
            <person name="Klingl A."/>
            <person name="Woyke T."/>
            <person name="Ryan C.M."/>
            <person name="Banfield J.F."/>
        </authorList>
    </citation>
    <scope>NUCLEOTIDE SEQUENCE [LARGE SCALE GENOMIC DNA]</scope>
</reference>
<proteinExistence type="predicted"/>
<dbReference type="Proteomes" id="UP000229966">
    <property type="component" value="Unassembled WGS sequence"/>
</dbReference>
<dbReference type="AlphaFoldDB" id="A0A2M7CHV8"/>
<protein>
    <submittedName>
        <fullName evidence="1">Uncharacterized protein</fullName>
    </submittedName>
</protein>
<evidence type="ECO:0000313" key="1">
    <source>
        <dbReference type="EMBL" id="PIV25215.1"/>
    </source>
</evidence>
<evidence type="ECO:0000313" key="2">
    <source>
        <dbReference type="Proteomes" id="UP000229966"/>
    </source>
</evidence>
<name>A0A2M7CHV8_9BACT</name>